<protein>
    <recommendedName>
        <fullName evidence="3">Zinc finger CCCH domain-containing protein 14</fullName>
    </recommendedName>
</protein>
<comment type="similarity">
    <text evidence="2">Belongs to the ZC3H14 family.</text>
</comment>
<dbReference type="PANTHER" id="PTHR14738">
    <property type="entry name" value="ZINC FINGER CCCH DOMAIN-CONTAINING PROTEIN 14"/>
    <property type="match status" value="1"/>
</dbReference>
<organism evidence="10 11">
    <name type="scientific">Exocentrus adspersus</name>
    <dbReference type="NCBI Taxonomy" id="1586481"/>
    <lineage>
        <taxon>Eukaryota</taxon>
        <taxon>Metazoa</taxon>
        <taxon>Ecdysozoa</taxon>
        <taxon>Arthropoda</taxon>
        <taxon>Hexapoda</taxon>
        <taxon>Insecta</taxon>
        <taxon>Pterygota</taxon>
        <taxon>Neoptera</taxon>
        <taxon>Endopterygota</taxon>
        <taxon>Coleoptera</taxon>
        <taxon>Polyphaga</taxon>
        <taxon>Cucujiformia</taxon>
        <taxon>Chrysomeloidea</taxon>
        <taxon>Cerambycidae</taxon>
        <taxon>Lamiinae</taxon>
        <taxon>Acanthocinini</taxon>
        <taxon>Exocentrus</taxon>
    </lineage>
</organism>
<feature type="domain" description="PWI" evidence="9">
    <location>
        <begin position="11"/>
        <end position="70"/>
    </location>
</feature>
<proteinExistence type="inferred from homology"/>
<dbReference type="GO" id="GO:0008270">
    <property type="term" value="F:zinc ion binding"/>
    <property type="evidence" value="ECO:0007669"/>
    <property type="project" value="UniProtKB-KW"/>
</dbReference>
<keyword evidence="4" id="KW-0479">Metal-binding</keyword>
<evidence type="ECO:0000256" key="7">
    <source>
        <dbReference type="ARBA" id="ARBA00022833"/>
    </source>
</evidence>
<gene>
    <name evidence="10" type="ORF">NQ315_002052</name>
</gene>
<evidence type="ECO:0000256" key="6">
    <source>
        <dbReference type="ARBA" id="ARBA00022771"/>
    </source>
</evidence>
<dbReference type="AlphaFoldDB" id="A0AAV8VFC4"/>
<sequence length="93" mass="10725">MDNIGAEVGQKMRSAIKAKLLELNCYVDDELPDYIMVMVANKRTKSQMNEDLNLFLSTKTSTFVDWLHVVLKKLKEGFHSIVEEYDKIGNENE</sequence>
<keyword evidence="6" id="KW-0863">Zinc-finger</keyword>
<evidence type="ECO:0000313" key="11">
    <source>
        <dbReference type="Proteomes" id="UP001159042"/>
    </source>
</evidence>
<dbReference type="Gene3D" id="1.20.1390.10">
    <property type="entry name" value="PWI domain"/>
    <property type="match status" value="1"/>
</dbReference>
<keyword evidence="8" id="KW-0539">Nucleus</keyword>
<accession>A0AAV8VFC4</accession>
<dbReference type="InterPro" id="IPR002483">
    <property type="entry name" value="PWI_dom"/>
</dbReference>
<dbReference type="Proteomes" id="UP001159042">
    <property type="component" value="Unassembled WGS sequence"/>
</dbReference>
<evidence type="ECO:0000256" key="8">
    <source>
        <dbReference type="ARBA" id="ARBA00023242"/>
    </source>
</evidence>
<dbReference type="Pfam" id="PF01480">
    <property type="entry name" value="PWI"/>
    <property type="match status" value="1"/>
</dbReference>
<comment type="subcellular location">
    <subcellularLocation>
        <location evidence="1">Nucleus</location>
    </subcellularLocation>
</comment>
<evidence type="ECO:0000256" key="5">
    <source>
        <dbReference type="ARBA" id="ARBA00022737"/>
    </source>
</evidence>
<keyword evidence="7" id="KW-0862">Zinc</keyword>
<evidence type="ECO:0000256" key="4">
    <source>
        <dbReference type="ARBA" id="ARBA00022723"/>
    </source>
</evidence>
<name>A0AAV8VFC4_9CUCU</name>
<dbReference type="GO" id="GO:0008143">
    <property type="term" value="F:poly(A) binding"/>
    <property type="evidence" value="ECO:0007669"/>
    <property type="project" value="InterPro"/>
</dbReference>
<evidence type="ECO:0000259" key="9">
    <source>
        <dbReference type="Pfam" id="PF01480"/>
    </source>
</evidence>
<keyword evidence="5" id="KW-0677">Repeat</keyword>
<evidence type="ECO:0000313" key="10">
    <source>
        <dbReference type="EMBL" id="KAJ8913036.1"/>
    </source>
</evidence>
<evidence type="ECO:0000256" key="2">
    <source>
        <dbReference type="ARBA" id="ARBA00008423"/>
    </source>
</evidence>
<evidence type="ECO:0000256" key="3">
    <source>
        <dbReference type="ARBA" id="ARBA00015071"/>
    </source>
</evidence>
<dbReference type="GO" id="GO:0005737">
    <property type="term" value="C:cytoplasm"/>
    <property type="evidence" value="ECO:0007669"/>
    <property type="project" value="TreeGrafter"/>
</dbReference>
<dbReference type="GO" id="GO:0043488">
    <property type="term" value="P:regulation of mRNA stability"/>
    <property type="evidence" value="ECO:0007669"/>
    <property type="project" value="InterPro"/>
</dbReference>
<comment type="caution">
    <text evidence="10">The sequence shown here is derived from an EMBL/GenBank/DDBJ whole genome shotgun (WGS) entry which is preliminary data.</text>
</comment>
<evidence type="ECO:0000256" key="1">
    <source>
        <dbReference type="ARBA" id="ARBA00004123"/>
    </source>
</evidence>
<dbReference type="EMBL" id="JANEYG010000104">
    <property type="protein sequence ID" value="KAJ8913036.1"/>
    <property type="molecule type" value="Genomic_DNA"/>
</dbReference>
<dbReference type="GO" id="GO:0005634">
    <property type="term" value="C:nucleus"/>
    <property type="evidence" value="ECO:0007669"/>
    <property type="project" value="UniProtKB-SubCell"/>
</dbReference>
<keyword evidence="11" id="KW-1185">Reference proteome</keyword>
<dbReference type="PANTHER" id="PTHR14738:SF29">
    <property type="entry name" value="ZINC FINGER CCCH DOMAIN-CONTAINING PROTEIN 14"/>
    <property type="match status" value="1"/>
</dbReference>
<reference evidence="10 11" key="1">
    <citation type="journal article" date="2023" name="Insect Mol. Biol.">
        <title>Genome sequencing provides insights into the evolution of gene families encoding plant cell wall-degrading enzymes in longhorned beetles.</title>
        <authorList>
            <person name="Shin N.R."/>
            <person name="Okamura Y."/>
            <person name="Kirsch R."/>
            <person name="Pauchet Y."/>
        </authorList>
    </citation>
    <scope>NUCLEOTIDE SEQUENCE [LARGE SCALE GENOMIC DNA]</scope>
    <source>
        <strain evidence="10">EAD_L_NR</strain>
    </source>
</reference>
<dbReference type="InterPro" id="IPR040366">
    <property type="entry name" value="Nab2/ZC3H14"/>
</dbReference>